<keyword evidence="1" id="KW-0472">Membrane</keyword>
<keyword evidence="1" id="KW-1133">Transmembrane helix</keyword>
<evidence type="ECO:0000256" key="1">
    <source>
        <dbReference type="SAM" id="Phobius"/>
    </source>
</evidence>
<evidence type="ECO:0000313" key="4">
    <source>
        <dbReference type="Proteomes" id="UP001552427"/>
    </source>
</evidence>
<sequence length="249" mass="25482">MKKAIAAAVTAVAGLVFLAGGTAAADSGQLTGTPSAADLQHAHTAAATPQLLARLAVLKFPDSRSETQGQASIGEKTIPVYAITPEFARGEAGAPVGRLSYVAIPARTGDGAPATVAMTNDGGWRLSEIASGTPEEQVAAQLGADASLLYEPQIDGWYELRGDQVRLLDTSTAAETAPRVYSLADYQALLVSRYADKQAGSDYDRQGLAGGYGPERPHGLAPMGTVAVAVALAGASLAGARLLRRARPA</sequence>
<feature type="signal peptide" evidence="2">
    <location>
        <begin position="1"/>
        <end position="24"/>
    </location>
</feature>
<keyword evidence="1" id="KW-0812">Transmembrane</keyword>
<dbReference type="Proteomes" id="UP001552427">
    <property type="component" value="Unassembled WGS sequence"/>
</dbReference>
<comment type="caution">
    <text evidence="3">The sequence shown here is derived from an EMBL/GenBank/DDBJ whole genome shotgun (WGS) entry which is preliminary data.</text>
</comment>
<keyword evidence="4" id="KW-1185">Reference proteome</keyword>
<reference evidence="3 4" key="1">
    <citation type="submission" date="2024-06" db="EMBL/GenBank/DDBJ databases">
        <title>The Natural Products Discovery Center: Release of the First 8490 Sequenced Strains for Exploring Actinobacteria Biosynthetic Diversity.</title>
        <authorList>
            <person name="Kalkreuter E."/>
            <person name="Kautsar S.A."/>
            <person name="Yang D."/>
            <person name="Bader C.D."/>
            <person name="Teijaro C.N."/>
            <person name="Fluegel L."/>
            <person name="Davis C.M."/>
            <person name="Simpson J.R."/>
            <person name="Lauterbach L."/>
            <person name="Steele A.D."/>
            <person name="Gui C."/>
            <person name="Meng S."/>
            <person name="Li G."/>
            <person name="Viehrig K."/>
            <person name="Ye F."/>
            <person name="Su P."/>
            <person name="Kiefer A.F."/>
            <person name="Nichols A."/>
            <person name="Cepeda A.J."/>
            <person name="Yan W."/>
            <person name="Fan B."/>
            <person name="Jiang Y."/>
            <person name="Adhikari A."/>
            <person name="Zheng C.-J."/>
            <person name="Schuster L."/>
            <person name="Cowan T.M."/>
            <person name="Smanski M.J."/>
            <person name="Chevrette M.G."/>
            <person name="De Carvalho L.P.S."/>
            <person name="Shen B."/>
        </authorList>
    </citation>
    <scope>NUCLEOTIDE SEQUENCE [LARGE SCALE GENOMIC DNA]</scope>
    <source>
        <strain evidence="3 4">NPDC049574</strain>
    </source>
</reference>
<proteinExistence type="predicted"/>
<dbReference type="RefSeq" id="WP_364447327.1">
    <property type="nucleotide sequence ID" value="NZ_JBFARM010000003.1"/>
</dbReference>
<feature type="transmembrane region" description="Helical" evidence="1">
    <location>
        <begin position="220"/>
        <end position="243"/>
    </location>
</feature>
<accession>A0ABV3H080</accession>
<evidence type="ECO:0000313" key="3">
    <source>
        <dbReference type="EMBL" id="MEV4285939.1"/>
    </source>
</evidence>
<protein>
    <submittedName>
        <fullName evidence="3">Uncharacterized protein</fullName>
    </submittedName>
</protein>
<gene>
    <name evidence="3" type="ORF">AB0K40_10585</name>
</gene>
<evidence type="ECO:0000256" key="2">
    <source>
        <dbReference type="SAM" id="SignalP"/>
    </source>
</evidence>
<organism evidence="3 4">
    <name type="scientific">Nonomuraea bangladeshensis</name>
    <dbReference type="NCBI Taxonomy" id="404385"/>
    <lineage>
        <taxon>Bacteria</taxon>
        <taxon>Bacillati</taxon>
        <taxon>Actinomycetota</taxon>
        <taxon>Actinomycetes</taxon>
        <taxon>Streptosporangiales</taxon>
        <taxon>Streptosporangiaceae</taxon>
        <taxon>Nonomuraea</taxon>
    </lineage>
</organism>
<dbReference type="EMBL" id="JBFARM010000003">
    <property type="protein sequence ID" value="MEV4285939.1"/>
    <property type="molecule type" value="Genomic_DNA"/>
</dbReference>
<feature type="chain" id="PRO_5045178715" evidence="2">
    <location>
        <begin position="25"/>
        <end position="249"/>
    </location>
</feature>
<name>A0ABV3H080_9ACTN</name>
<keyword evidence="2" id="KW-0732">Signal</keyword>